<dbReference type="PANTHER" id="PTHR34273">
    <property type="entry name" value="METHYLTHIORIBOSE KINASE"/>
    <property type="match status" value="1"/>
</dbReference>
<keyword evidence="6 7" id="KW-0067">ATP-binding</keyword>
<evidence type="ECO:0000313" key="10">
    <source>
        <dbReference type="Proteomes" id="UP000092650"/>
    </source>
</evidence>
<gene>
    <name evidence="7" type="primary">mtnK</name>
    <name evidence="9" type="ORF">BBI15_12970</name>
</gene>
<dbReference type="KEGG" id="ppla:BBI15_12970"/>
<dbReference type="NCBIfam" id="TIGR01767">
    <property type="entry name" value="MTRK"/>
    <property type="match status" value="1"/>
</dbReference>
<dbReference type="PIRSF" id="PIRSF031134">
    <property type="entry name" value="MTRK"/>
    <property type="match status" value="1"/>
</dbReference>
<feature type="domain" description="Aminoglycoside phosphotransferase" evidence="8">
    <location>
        <begin position="35"/>
        <end position="274"/>
    </location>
</feature>
<dbReference type="PANTHER" id="PTHR34273:SF2">
    <property type="entry name" value="METHYLTHIORIBOSE KINASE"/>
    <property type="match status" value="1"/>
</dbReference>
<dbReference type="GO" id="GO:0005524">
    <property type="term" value="F:ATP binding"/>
    <property type="evidence" value="ECO:0007669"/>
    <property type="project" value="UniProtKB-UniRule"/>
</dbReference>
<comment type="catalytic activity">
    <reaction evidence="7">
        <text>5-(methylsulfanyl)-D-ribose + ATP = 5-(methylsulfanyl)-alpha-D-ribose 1-phosphate + ADP + H(+)</text>
        <dbReference type="Rhea" id="RHEA:22312"/>
        <dbReference type="ChEBI" id="CHEBI:15378"/>
        <dbReference type="ChEBI" id="CHEBI:30616"/>
        <dbReference type="ChEBI" id="CHEBI:58533"/>
        <dbReference type="ChEBI" id="CHEBI:78440"/>
        <dbReference type="ChEBI" id="CHEBI:456216"/>
        <dbReference type="EC" id="2.7.1.100"/>
    </reaction>
</comment>
<evidence type="ECO:0000256" key="5">
    <source>
        <dbReference type="ARBA" id="ARBA00022777"/>
    </source>
</evidence>
<dbReference type="UniPathway" id="UPA00904">
    <property type="reaction ID" value="UER00872"/>
</dbReference>
<dbReference type="EC" id="2.7.1.100" evidence="7"/>
<feature type="binding site" evidence="7">
    <location>
        <position position="61"/>
    </location>
    <ligand>
        <name>ATP</name>
        <dbReference type="ChEBI" id="CHEBI:30616"/>
    </ligand>
</feature>
<accession>A0A1C7EAW8</accession>
<dbReference type="STRING" id="1038856.BBI15_12970"/>
<dbReference type="GO" id="GO:0046522">
    <property type="term" value="F:S-methyl-5-thioribose kinase activity"/>
    <property type="evidence" value="ECO:0007669"/>
    <property type="project" value="UniProtKB-UniRule"/>
</dbReference>
<keyword evidence="7" id="KW-0486">Methionine biosynthesis</keyword>
<evidence type="ECO:0000256" key="3">
    <source>
        <dbReference type="ARBA" id="ARBA00022679"/>
    </source>
</evidence>
<dbReference type="Pfam" id="PF01636">
    <property type="entry name" value="APH"/>
    <property type="match status" value="1"/>
</dbReference>
<feature type="binding site" evidence="7">
    <location>
        <begin position="115"/>
        <end position="117"/>
    </location>
    <ligand>
        <name>ATP</name>
        <dbReference type="ChEBI" id="CHEBI:30616"/>
    </ligand>
</feature>
<evidence type="ECO:0000259" key="8">
    <source>
        <dbReference type="Pfam" id="PF01636"/>
    </source>
</evidence>
<organism evidence="9 10">
    <name type="scientific">Planococcus plakortidis</name>
    <dbReference type="NCBI Taxonomy" id="1038856"/>
    <lineage>
        <taxon>Bacteria</taxon>
        <taxon>Bacillati</taxon>
        <taxon>Bacillota</taxon>
        <taxon>Bacilli</taxon>
        <taxon>Bacillales</taxon>
        <taxon>Caryophanaceae</taxon>
        <taxon>Planococcus</taxon>
    </lineage>
</organism>
<comment type="subunit">
    <text evidence="2 7">Homodimer.</text>
</comment>
<dbReference type="HAMAP" id="MF_01683">
    <property type="entry name" value="Salvage_MtnK"/>
    <property type="match status" value="1"/>
</dbReference>
<name>A0A1C7EAW8_9BACL</name>
<comment type="function">
    <text evidence="7">Catalyzes the phosphorylation of methylthioribose into methylthioribose-1-phosphate.</text>
</comment>
<keyword evidence="10" id="KW-1185">Reference proteome</keyword>
<dbReference type="InterPro" id="IPR002575">
    <property type="entry name" value="Aminoglycoside_PTrfase"/>
</dbReference>
<feature type="binding site" evidence="7">
    <location>
        <position position="44"/>
    </location>
    <ligand>
        <name>ATP</name>
        <dbReference type="ChEBI" id="CHEBI:30616"/>
    </ligand>
</feature>
<dbReference type="Gene3D" id="3.30.200.20">
    <property type="entry name" value="Phosphorylase Kinase, domain 1"/>
    <property type="match status" value="1"/>
</dbReference>
<evidence type="ECO:0000256" key="7">
    <source>
        <dbReference type="HAMAP-Rule" id="MF_01683"/>
    </source>
</evidence>
<dbReference type="SUPFAM" id="SSF56112">
    <property type="entry name" value="Protein kinase-like (PK-like)"/>
    <property type="match status" value="1"/>
</dbReference>
<dbReference type="AlphaFoldDB" id="A0A1C7EAW8"/>
<keyword evidence="4 7" id="KW-0547">Nucleotide-binding</keyword>
<dbReference type="InterPro" id="IPR011009">
    <property type="entry name" value="Kinase-like_dom_sf"/>
</dbReference>
<sequence length="396" mass="44510">MTLTAPSTYKALTEQEAIRLAQSLDVFASSATLQCEEIGDGNLNYVFRITDSATGHGLIIKQALPYAKVVGESWPLTLHRATIEANALKLHGSLAKGRVPEVYATDAALAVTVMEDLSQLTILRNGLIDGKHYPKLAEHIGSYLAHTLFHTSDFGLHPFEKKRLAAEFSNPELCKITEDLIFTDPFFDHDTNDFEEPLREAAQAIWDNEPLKFEVAKLKRSFLTEAEALLHGDLHTGSIFVDEDDTKVIDPEFAFYGPIGFDIGLFLANLIVQAITRSGEERELIVQDITQTWQVFEQQFSGLWESDGIETYKTTTGYREYAIEKIFHDAIGFAGCELIRRTIGLAHVRDLDDIADESTRIDRKRQTLKAGETLIQTRREYQSIKQLETAIKELSK</sequence>
<feature type="binding site" evidence="7">
    <location>
        <position position="340"/>
    </location>
    <ligand>
        <name>substrate</name>
    </ligand>
</feature>
<evidence type="ECO:0000256" key="1">
    <source>
        <dbReference type="ARBA" id="ARBA00010165"/>
    </source>
</evidence>
<evidence type="ECO:0000313" key="9">
    <source>
        <dbReference type="EMBL" id="ANU21030.1"/>
    </source>
</evidence>
<dbReference type="InterPro" id="IPR009212">
    <property type="entry name" value="Methylthioribose_kinase"/>
</dbReference>
<dbReference type="GO" id="GO:0019509">
    <property type="term" value="P:L-methionine salvage from methylthioadenosine"/>
    <property type="evidence" value="ECO:0007669"/>
    <property type="project" value="UniProtKB-UniRule"/>
</dbReference>
<feature type="binding site" evidence="7">
    <location>
        <position position="233"/>
    </location>
    <ligand>
        <name>substrate</name>
    </ligand>
</feature>
<evidence type="ECO:0000256" key="4">
    <source>
        <dbReference type="ARBA" id="ARBA00022741"/>
    </source>
</evidence>
<evidence type="ECO:0000256" key="6">
    <source>
        <dbReference type="ARBA" id="ARBA00022840"/>
    </source>
</evidence>
<keyword evidence="5 7" id="KW-0418">Kinase</keyword>
<evidence type="ECO:0000256" key="2">
    <source>
        <dbReference type="ARBA" id="ARBA00011738"/>
    </source>
</evidence>
<dbReference type="Proteomes" id="UP000092650">
    <property type="component" value="Chromosome"/>
</dbReference>
<dbReference type="RefSeq" id="WP_068871531.1">
    <property type="nucleotide sequence ID" value="NZ_CP016539.2"/>
</dbReference>
<feature type="binding site" evidence="7">
    <location>
        <begin position="250"/>
        <end position="252"/>
    </location>
    <ligand>
        <name>ATP</name>
        <dbReference type="ChEBI" id="CHEBI:30616"/>
    </ligand>
</feature>
<keyword evidence="7" id="KW-0028">Amino-acid biosynthesis</keyword>
<dbReference type="Gene3D" id="3.90.1200.10">
    <property type="match status" value="1"/>
</dbReference>
<comment type="similarity">
    <text evidence="1 7">Belongs to the methylthioribose kinase family.</text>
</comment>
<protein>
    <recommendedName>
        <fullName evidence="7">Methylthioribose kinase</fullName>
        <shortName evidence="7">MTR kinase</shortName>
        <ecNumber evidence="7">2.7.1.100</ecNumber>
    </recommendedName>
</protein>
<dbReference type="EMBL" id="CP016539">
    <property type="protein sequence ID" value="ANU21030.1"/>
    <property type="molecule type" value="Genomic_DNA"/>
</dbReference>
<dbReference type="OrthoDB" id="9777791at2"/>
<comment type="pathway">
    <text evidence="7">Amino-acid biosynthesis; L-methionine biosynthesis via salvage pathway; S-methyl-5-thio-alpha-D-ribose 1-phosphate from S-methyl-5'-thioadenosine (hydrolase route): step 2/2.</text>
</comment>
<reference evidence="9" key="1">
    <citation type="submission" date="2016-10" db="EMBL/GenBank/DDBJ databases">
        <authorList>
            <person name="See-Too W.S."/>
        </authorList>
    </citation>
    <scope>NUCLEOTIDE SEQUENCE [LARGE SCALE GENOMIC DNA]</scope>
    <source>
        <strain evidence="9">DSM 23997</strain>
    </source>
</reference>
<proteinExistence type="inferred from homology"/>
<keyword evidence="3 7" id="KW-0808">Transferase</keyword>